<evidence type="ECO:0000256" key="1">
    <source>
        <dbReference type="ARBA" id="ARBA00009437"/>
    </source>
</evidence>
<sequence>MIDLDSLDALAAVDAQGSVHAAALALGFTPSAVSQQVKRLERQVGLPLLERVGRGVILTGAGRQLVDDARGVRDRLEQITADLHRSADQVAGRLRITAFSTAVRGLVAPAVRRVLAEHPDLALALHEHEPWEAVDLVATGRFDLGIVHSWGDLPLSVPEHVVATTVAHDVADVVVPVGHPLAGRDHVTPHDLLEVEWVATAEGTICRQWLTRMYVGTGASPRIAHVSGEFASHLALVRAGLGVALVPRLGREDLPDDLVAVTAVDPVPERTVSVLHRRTMAGSPAVRAVVAALRPDAG</sequence>
<name>A0A1H1XBT3_9ACTN</name>
<dbReference type="Gene3D" id="3.40.190.10">
    <property type="entry name" value="Periplasmic binding protein-like II"/>
    <property type="match status" value="2"/>
</dbReference>
<evidence type="ECO:0000256" key="3">
    <source>
        <dbReference type="ARBA" id="ARBA00023125"/>
    </source>
</evidence>
<keyword evidence="2" id="KW-0805">Transcription regulation</keyword>
<keyword evidence="7" id="KW-1185">Reference proteome</keyword>
<dbReference type="Pfam" id="PF03466">
    <property type="entry name" value="LysR_substrate"/>
    <property type="match status" value="1"/>
</dbReference>
<dbReference type="PROSITE" id="PS50931">
    <property type="entry name" value="HTH_LYSR"/>
    <property type="match status" value="1"/>
</dbReference>
<keyword evidence="4" id="KW-0804">Transcription</keyword>
<dbReference type="PANTHER" id="PTHR30346:SF29">
    <property type="entry name" value="LYSR SUBSTRATE-BINDING"/>
    <property type="match status" value="1"/>
</dbReference>
<dbReference type="GO" id="GO:0032993">
    <property type="term" value="C:protein-DNA complex"/>
    <property type="evidence" value="ECO:0007669"/>
    <property type="project" value="TreeGrafter"/>
</dbReference>
<dbReference type="InterPro" id="IPR000847">
    <property type="entry name" value="LysR_HTH_N"/>
</dbReference>
<gene>
    <name evidence="6" type="ORF">SAMN04488570_3437</name>
</gene>
<dbReference type="AlphaFoldDB" id="A0A1H1XBT3"/>
<evidence type="ECO:0000259" key="5">
    <source>
        <dbReference type="PROSITE" id="PS50931"/>
    </source>
</evidence>
<dbReference type="InterPro" id="IPR005119">
    <property type="entry name" value="LysR_subst-bd"/>
</dbReference>
<proteinExistence type="inferred from homology"/>
<protein>
    <submittedName>
        <fullName evidence="6">DNA-binding transcriptional regulator, LysR family</fullName>
    </submittedName>
</protein>
<dbReference type="SUPFAM" id="SSF53850">
    <property type="entry name" value="Periplasmic binding protein-like II"/>
    <property type="match status" value="1"/>
</dbReference>
<dbReference type="InterPro" id="IPR036390">
    <property type="entry name" value="WH_DNA-bd_sf"/>
</dbReference>
<dbReference type="InterPro" id="IPR036388">
    <property type="entry name" value="WH-like_DNA-bd_sf"/>
</dbReference>
<dbReference type="Proteomes" id="UP000198859">
    <property type="component" value="Chromosome I"/>
</dbReference>
<evidence type="ECO:0000256" key="4">
    <source>
        <dbReference type="ARBA" id="ARBA00023163"/>
    </source>
</evidence>
<evidence type="ECO:0000313" key="6">
    <source>
        <dbReference type="EMBL" id="SDT06662.1"/>
    </source>
</evidence>
<evidence type="ECO:0000313" key="7">
    <source>
        <dbReference type="Proteomes" id="UP000198859"/>
    </source>
</evidence>
<dbReference type="RefSeq" id="WP_091732206.1">
    <property type="nucleotide sequence ID" value="NZ_LT629757.1"/>
</dbReference>
<dbReference type="Pfam" id="PF00126">
    <property type="entry name" value="HTH_1"/>
    <property type="match status" value="1"/>
</dbReference>
<evidence type="ECO:0000256" key="2">
    <source>
        <dbReference type="ARBA" id="ARBA00023015"/>
    </source>
</evidence>
<dbReference type="GO" id="GO:0003677">
    <property type="term" value="F:DNA binding"/>
    <property type="evidence" value="ECO:0007669"/>
    <property type="project" value="UniProtKB-KW"/>
</dbReference>
<dbReference type="OrthoDB" id="4131546at2"/>
<comment type="similarity">
    <text evidence="1">Belongs to the LysR transcriptional regulatory family.</text>
</comment>
<accession>A0A1H1XBT3</accession>
<organism evidence="6 7">
    <name type="scientific">Nocardioides scoriae</name>
    <dbReference type="NCBI Taxonomy" id="642780"/>
    <lineage>
        <taxon>Bacteria</taxon>
        <taxon>Bacillati</taxon>
        <taxon>Actinomycetota</taxon>
        <taxon>Actinomycetes</taxon>
        <taxon>Propionibacteriales</taxon>
        <taxon>Nocardioidaceae</taxon>
        <taxon>Nocardioides</taxon>
    </lineage>
</organism>
<dbReference type="STRING" id="642780.SAMN04488570_3437"/>
<dbReference type="PANTHER" id="PTHR30346">
    <property type="entry name" value="TRANSCRIPTIONAL DUAL REGULATOR HCAR-RELATED"/>
    <property type="match status" value="1"/>
</dbReference>
<dbReference type="GO" id="GO:0003700">
    <property type="term" value="F:DNA-binding transcription factor activity"/>
    <property type="evidence" value="ECO:0007669"/>
    <property type="project" value="InterPro"/>
</dbReference>
<keyword evidence="3 6" id="KW-0238">DNA-binding</keyword>
<dbReference type="Gene3D" id="1.10.10.10">
    <property type="entry name" value="Winged helix-like DNA-binding domain superfamily/Winged helix DNA-binding domain"/>
    <property type="match status" value="1"/>
</dbReference>
<dbReference type="EMBL" id="LT629757">
    <property type="protein sequence ID" value="SDT06662.1"/>
    <property type="molecule type" value="Genomic_DNA"/>
</dbReference>
<feature type="domain" description="HTH lysR-type" evidence="5">
    <location>
        <begin position="2"/>
        <end position="59"/>
    </location>
</feature>
<reference evidence="7" key="1">
    <citation type="submission" date="2016-10" db="EMBL/GenBank/DDBJ databases">
        <authorList>
            <person name="Varghese N."/>
            <person name="Submissions S."/>
        </authorList>
    </citation>
    <scope>NUCLEOTIDE SEQUENCE [LARGE SCALE GENOMIC DNA]</scope>
    <source>
        <strain evidence="7">DSM 22127</strain>
    </source>
</reference>
<dbReference type="SUPFAM" id="SSF46785">
    <property type="entry name" value="Winged helix' DNA-binding domain"/>
    <property type="match status" value="1"/>
</dbReference>